<evidence type="ECO:0000313" key="5">
    <source>
        <dbReference type="Proteomes" id="UP000236340"/>
    </source>
</evidence>
<feature type="modified residue" description="4-aspartylphosphate" evidence="2">
    <location>
        <position position="53"/>
    </location>
</feature>
<dbReference type="PANTHER" id="PTHR44591:SF3">
    <property type="entry name" value="RESPONSE REGULATORY DOMAIN-CONTAINING PROTEIN"/>
    <property type="match status" value="1"/>
</dbReference>
<gene>
    <name evidence="4" type="ORF">C2E25_05410</name>
</gene>
<dbReference type="EMBL" id="PPFX01000008">
    <property type="protein sequence ID" value="PNU20823.1"/>
    <property type="molecule type" value="Genomic_DNA"/>
</dbReference>
<sequence length="124" mass="13726">MQQTILVVEDEPAVRELEANALTRLGYQVLQAASAEEGYGLARQQQPDLIILDVMFQGKDGFALARKLHSLDETRHIPIIFVTAKDQPDDMARGFAVGGKIYLTKPFTEKNLETAVRSLLPSGE</sequence>
<dbReference type="Gene3D" id="3.40.50.2300">
    <property type="match status" value="1"/>
</dbReference>
<name>A0A2K2HC55_9BACT</name>
<dbReference type="InterPro" id="IPR050595">
    <property type="entry name" value="Bact_response_regulator"/>
</dbReference>
<dbReference type="PANTHER" id="PTHR44591">
    <property type="entry name" value="STRESS RESPONSE REGULATOR PROTEIN 1"/>
    <property type="match status" value="1"/>
</dbReference>
<evidence type="ECO:0000259" key="3">
    <source>
        <dbReference type="PROSITE" id="PS50110"/>
    </source>
</evidence>
<evidence type="ECO:0000313" key="4">
    <source>
        <dbReference type="EMBL" id="PNU20823.1"/>
    </source>
</evidence>
<comment type="caution">
    <text evidence="4">The sequence shown here is derived from an EMBL/GenBank/DDBJ whole genome shotgun (WGS) entry which is preliminary data.</text>
</comment>
<dbReference type="SMART" id="SM00448">
    <property type="entry name" value="REC"/>
    <property type="match status" value="1"/>
</dbReference>
<evidence type="ECO:0000256" key="2">
    <source>
        <dbReference type="PROSITE-ProRule" id="PRU00169"/>
    </source>
</evidence>
<evidence type="ECO:0000256" key="1">
    <source>
        <dbReference type="ARBA" id="ARBA00022553"/>
    </source>
</evidence>
<reference evidence="4 5" key="1">
    <citation type="journal article" date="2018" name="Genome Announc.">
        <title>Genome Sequence of Geothermobacter sp. HR-1 Iron Reducer from the Loihi Seamount.</title>
        <authorList>
            <person name="Smith H."/>
            <person name="Abuyen K."/>
            <person name="Tremblay J."/>
            <person name="Savalia P."/>
            <person name="Perez-Rodriguez I."/>
            <person name="Emerson D."/>
            <person name="Tully B."/>
            <person name="Amend J."/>
        </authorList>
    </citation>
    <scope>NUCLEOTIDE SEQUENCE [LARGE SCALE GENOMIC DNA]</scope>
    <source>
        <strain evidence="4 5">HR-1</strain>
    </source>
</reference>
<dbReference type="OrthoDB" id="9790791at2"/>
<dbReference type="InterPro" id="IPR001789">
    <property type="entry name" value="Sig_transdc_resp-reg_receiver"/>
</dbReference>
<proteinExistence type="predicted"/>
<dbReference type="RefSeq" id="WP_103114762.1">
    <property type="nucleotide sequence ID" value="NZ_PPFX01000008.1"/>
</dbReference>
<dbReference type="AlphaFoldDB" id="A0A2K2HC55"/>
<organism evidence="4 5">
    <name type="scientific">Geothermobacter hydrogeniphilus</name>
    <dbReference type="NCBI Taxonomy" id="1969733"/>
    <lineage>
        <taxon>Bacteria</taxon>
        <taxon>Pseudomonadati</taxon>
        <taxon>Thermodesulfobacteriota</taxon>
        <taxon>Desulfuromonadia</taxon>
        <taxon>Desulfuromonadales</taxon>
        <taxon>Geothermobacteraceae</taxon>
        <taxon>Geothermobacter</taxon>
    </lineage>
</organism>
<dbReference type="Proteomes" id="UP000236340">
    <property type="component" value="Unassembled WGS sequence"/>
</dbReference>
<dbReference type="Pfam" id="PF00072">
    <property type="entry name" value="Response_reg"/>
    <property type="match status" value="1"/>
</dbReference>
<dbReference type="SUPFAM" id="SSF52172">
    <property type="entry name" value="CheY-like"/>
    <property type="match status" value="1"/>
</dbReference>
<dbReference type="GO" id="GO:0000160">
    <property type="term" value="P:phosphorelay signal transduction system"/>
    <property type="evidence" value="ECO:0007669"/>
    <property type="project" value="InterPro"/>
</dbReference>
<keyword evidence="1 2" id="KW-0597">Phosphoprotein</keyword>
<feature type="domain" description="Response regulatory" evidence="3">
    <location>
        <begin position="4"/>
        <end position="120"/>
    </location>
</feature>
<dbReference type="InterPro" id="IPR011006">
    <property type="entry name" value="CheY-like_superfamily"/>
</dbReference>
<protein>
    <recommendedName>
        <fullName evidence="3">Response regulatory domain-containing protein</fullName>
    </recommendedName>
</protein>
<dbReference type="PROSITE" id="PS50110">
    <property type="entry name" value="RESPONSE_REGULATORY"/>
    <property type="match status" value="1"/>
</dbReference>
<accession>A0A2K2HC55</accession>